<dbReference type="EMBL" id="CP048222">
    <property type="protein sequence ID" value="QHT72240.1"/>
    <property type="molecule type" value="Genomic_DNA"/>
</dbReference>
<sequence length="134" mass="15538">MFGAETLQAIAQRGKKLNETIQAEENLLSKQQEADAGTIRNMNYMDQVNFSTIKLTLYQPHTTFQEKTYQYPAIQAYEAPLTSRLYEAFLSGWKVFEQLLVFLVNIWALLVIGFVAYLLYRKHAIRIVKQIGDR</sequence>
<organism evidence="3 4">
    <name type="scientific">Rhodocytophaga rosea</name>
    <dbReference type="NCBI Taxonomy" id="2704465"/>
    <lineage>
        <taxon>Bacteria</taxon>
        <taxon>Pseudomonadati</taxon>
        <taxon>Bacteroidota</taxon>
        <taxon>Cytophagia</taxon>
        <taxon>Cytophagales</taxon>
        <taxon>Rhodocytophagaceae</taxon>
        <taxon>Rhodocytophaga</taxon>
    </lineage>
</organism>
<evidence type="ECO:0000313" key="3">
    <source>
        <dbReference type="EMBL" id="QHT72240.1"/>
    </source>
</evidence>
<dbReference type="AlphaFoldDB" id="A0A6C0GXR7"/>
<feature type="transmembrane region" description="Helical" evidence="1">
    <location>
        <begin position="99"/>
        <end position="120"/>
    </location>
</feature>
<keyword evidence="4" id="KW-1185">Reference proteome</keyword>
<evidence type="ECO:0000256" key="1">
    <source>
        <dbReference type="SAM" id="Phobius"/>
    </source>
</evidence>
<protein>
    <submittedName>
        <fullName evidence="3">DUF4349 domain-containing protein</fullName>
    </submittedName>
</protein>
<reference evidence="3 4" key="1">
    <citation type="submission" date="2020-01" db="EMBL/GenBank/DDBJ databases">
        <authorList>
            <person name="Kim M.K."/>
        </authorList>
    </citation>
    <scope>NUCLEOTIDE SEQUENCE [LARGE SCALE GENOMIC DNA]</scope>
    <source>
        <strain evidence="3 4">172606-1</strain>
    </source>
</reference>
<dbReference type="Proteomes" id="UP000480178">
    <property type="component" value="Chromosome"/>
</dbReference>
<gene>
    <name evidence="3" type="ORF">GXP67_31950</name>
</gene>
<keyword evidence="1" id="KW-1133">Transmembrane helix</keyword>
<evidence type="ECO:0000313" key="4">
    <source>
        <dbReference type="Proteomes" id="UP000480178"/>
    </source>
</evidence>
<evidence type="ECO:0000259" key="2">
    <source>
        <dbReference type="Pfam" id="PF14257"/>
    </source>
</evidence>
<dbReference type="InterPro" id="IPR025645">
    <property type="entry name" value="DUF4349"/>
</dbReference>
<accession>A0A6C0GXR7</accession>
<dbReference type="Pfam" id="PF14257">
    <property type="entry name" value="DUF4349"/>
    <property type="match status" value="1"/>
</dbReference>
<proteinExistence type="predicted"/>
<dbReference type="KEGG" id="rhoz:GXP67_31950"/>
<keyword evidence="1" id="KW-0812">Transmembrane</keyword>
<feature type="domain" description="DUF4349" evidence="2">
    <location>
        <begin position="5"/>
        <end position="121"/>
    </location>
</feature>
<keyword evidence="1" id="KW-0472">Membrane</keyword>
<name>A0A6C0GXR7_9BACT</name>